<feature type="coiled-coil region" evidence="1">
    <location>
        <begin position="70"/>
        <end position="97"/>
    </location>
</feature>
<accession>A0A0C9URV9</accession>
<sequence>MFHYWSEFNFGIGENKGVTFIGCMLSEDDVSYVSRTTVQKLQHRECHSARRFKVEFSVDASNFTKKYKEARELSDLLEELAQRNQVFESVKEKTKQRLEEIKLSKAQSLVRVKDVDQAVGMHDDDDNFSIFTVFHEIQSGSSHAVLSDKEEAFHVSKSNMEPLGQSAATLKRNRTSTSRISFRFNSFVRYLFCIPSNRKLCHQ</sequence>
<keyword evidence="1" id="KW-0175">Coiled coil</keyword>
<dbReference type="HOGENOM" id="CLU_1349654_0_0_1"/>
<evidence type="ECO:0000313" key="2">
    <source>
        <dbReference type="EMBL" id="KIJ27945.1"/>
    </source>
</evidence>
<reference evidence="2 3" key="1">
    <citation type="submission" date="2014-06" db="EMBL/GenBank/DDBJ databases">
        <title>Evolutionary Origins and Diversification of the Mycorrhizal Mutualists.</title>
        <authorList>
            <consortium name="DOE Joint Genome Institute"/>
            <consortium name="Mycorrhizal Genomics Consortium"/>
            <person name="Kohler A."/>
            <person name="Kuo A."/>
            <person name="Nagy L.G."/>
            <person name="Floudas D."/>
            <person name="Copeland A."/>
            <person name="Barry K.W."/>
            <person name="Cichocki N."/>
            <person name="Veneault-Fourrey C."/>
            <person name="LaButti K."/>
            <person name="Lindquist E.A."/>
            <person name="Lipzen A."/>
            <person name="Lundell T."/>
            <person name="Morin E."/>
            <person name="Murat C."/>
            <person name="Riley R."/>
            <person name="Ohm R."/>
            <person name="Sun H."/>
            <person name="Tunlid A."/>
            <person name="Henrissat B."/>
            <person name="Grigoriev I.V."/>
            <person name="Hibbett D.S."/>
            <person name="Martin F."/>
        </authorList>
    </citation>
    <scope>NUCLEOTIDE SEQUENCE [LARGE SCALE GENOMIC DNA]</scope>
    <source>
        <strain evidence="2 3">SS14</strain>
    </source>
</reference>
<proteinExistence type="predicted"/>
<evidence type="ECO:0000313" key="3">
    <source>
        <dbReference type="Proteomes" id="UP000054279"/>
    </source>
</evidence>
<protein>
    <submittedName>
        <fullName evidence="2">Uncharacterized protein</fullName>
    </submittedName>
</protein>
<organism evidence="2 3">
    <name type="scientific">Sphaerobolus stellatus (strain SS14)</name>
    <dbReference type="NCBI Taxonomy" id="990650"/>
    <lineage>
        <taxon>Eukaryota</taxon>
        <taxon>Fungi</taxon>
        <taxon>Dikarya</taxon>
        <taxon>Basidiomycota</taxon>
        <taxon>Agaricomycotina</taxon>
        <taxon>Agaricomycetes</taxon>
        <taxon>Phallomycetidae</taxon>
        <taxon>Geastrales</taxon>
        <taxon>Sphaerobolaceae</taxon>
        <taxon>Sphaerobolus</taxon>
    </lineage>
</organism>
<evidence type="ECO:0000256" key="1">
    <source>
        <dbReference type="SAM" id="Coils"/>
    </source>
</evidence>
<dbReference type="EMBL" id="KN837319">
    <property type="protein sequence ID" value="KIJ27945.1"/>
    <property type="molecule type" value="Genomic_DNA"/>
</dbReference>
<dbReference type="AlphaFoldDB" id="A0A0C9URV9"/>
<name>A0A0C9URV9_SPHS4</name>
<dbReference type="Proteomes" id="UP000054279">
    <property type="component" value="Unassembled WGS sequence"/>
</dbReference>
<keyword evidence="3" id="KW-1185">Reference proteome</keyword>
<gene>
    <name evidence="2" type="ORF">M422DRAFT_784674</name>
</gene>